<reference evidence="2 3" key="1">
    <citation type="submission" date="2019-06" db="EMBL/GenBank/DDBJ databases">
        <title>A chromosomal-level reference genome of Carpinus fangiana (Coryloideae, Betulaceae).</title>
        <authorList>
            <person name="Yang X."/>
            <person name="Wang Z."/>
            <person name="Zhang L."/>
            <person name="Hao G."/>
            <person name="Liu J."/>
            <person name="Yang Y."/>
        </authorList>
    </citation>
    <scope>NUCLEOTIDE SEQUENCE [LARGE SCALE GENOMIC DNA]</scope>
    <source>
        <strain evidence="2">Cfa_2016G</strain>
        <tissue evidence="2">Leaf</tissue>
    </source>
</reference>
<organism evidence="2 3">
    <name type="scientific">Carpinus fangiana</name>
    <dbReference type="NCBI Taxonomy" id="176857"/>
    <lineage>
        <taxon>Eukaryota</taxon>
        <taxon>Viridiplantae</taxon>
        <taxon>Streptophyta</taxon>
        <taxon>Embryophyta</taxon>
        <taxon>Tracheophyta</taxon>
        <taxon>Spermatophyta</taxon>
        <taxon>Magnoliopsida</taxon>
        <taxon>eudicotyledons</taxon>
        <taxon>Gunneridae</taxon>
        <taxon>Pentapetalae</taxon>
        <taxon>rosids</taxon>
        <taxon>fabids</taxon>
        <taxon>Fagales</taxon>
        <taxon>Betulaceae</taxon>
        <taxon>Carpinus</taxon>
    </lineage>
</organism>
<evidence type="ECO:0000256" key="1">
    <source>
        <dbReference type="SAM" id="MobiDB-lite"/>
    </source>
</evidence>
<evidence type="ECO:0000313" key="3">
    <source>
        <dbReference type="Proteomes" id="UP000327013"/>
    </source>
</evidence>
<feature type="compositionally biased region" description="Low complexity" evidence="1">
    <location>
        <begin position="11"/>
        <end position="23"/>
    </location>
</feature>
<protein>
    <submittedName>
        <fullName evidence="2">Uncharacterized protein</fullName>
    </submittedName>
</protein>
<proteinExistence type="predicted"/>
<dbReference type="Proteomes" id="UP000327013">
    <property type="component" value="Chromosome 6"/>
</dbReference>
<name>A0A5N6RAI6_9ROSI</name>
<feature type="compositionally biased region" description="Basic and acidic residues" evidence="1">
    <location>
        <begin position="24"/>
        <end position="46"/>
    </location>
</feature>
<sequence length="198" mass="22437">MKPESNRRRASSSSPSLDNSAQSTEEKARGRDGEMRPRKKERERGRVGFCDVVGGDSPAATGIFWVQGGDEREDGVSSKGKMVVDRQAEEEKRKHQPRILLGIHGCKEFLLERKNPGKYLYRFLVACGERSQRTNTFFLNDFSEEPKSRTTLWIPQGTWIQTFSPLGLSLSSLDPFVAIQWPYWPASQYLLIVTTIAP</sequence>
<feature type="region of interest" description="Disordered" evidence="1">
    <location>
        <begin position="1"/>
        <end position="51"/>
    </location>
</feature>
<accession>A0A5N6RAI6</accession>
<keyword evidence="3" id="KW-1185">Reference proteome</keyword>
<dbReference type="EMBL" id="CM017326">
    <property type="protein sequence ID" value="KAE8075809.1"/>
    <property type="molecule type" value="Genomic_DNA"/>
</dbReference>
<gene>
    <name evidence="2" type="ORF">FH972_014496</name>
</gene>
<dbReference type="AlphaFoldDB" id="A0A5N6RAI6"/>
<evidence type="ECO:0000313" key="2">
    <source>
        <dbReference type="EMBL" id="KAE8075809.1"/>
    </source>
</evidence>